<dbReference type="GO" id="GO:0008483">
    <property type="term" value="F:transaminase activity"/>
    <property type="evidence" value="ECO:0007669"/>
    <property type="project" value="UniProtKB-KW"/>
</dbReference>
<evidence type="ECO:0000313" key="6">
    <source>
        <dbReference type="EMBL" id="MBG6086852.1"/>
    </source>
</evidence>
<dbReference type="Proteomes" id="UP000614047">
    <property type="component" value="Unassembled WGS sequence"/>
</dbReference>
<dbReference type="InterPro" id="IPR015424">
    <property type="entry name" value="PyrdxlP-dep_Trfase"/>
</dbReference>
<keyword evidence="7" id="KW-1185">Reference proteome</keyword>
<evidence type="ECO:0000256" key="4">
    <source>
        <dbReference type="PIRSR" id="PIRSR000390-2"/>
    </source>
</evidence>
<name>A0A931GHG5_9ACTN</name>
<dbReference type="Gene3D" id="3.40.640.10">
    <property type="entry name" value="Type I PLP-dependent aspartate aminotransferase-like (Major domain)"/>
    <property type="match status" value="1"/>
</dbReference>
<feature type="active site" description="Proton acceptor" evidence="3">
    <location>
        <position position="186"/>
    </location>
</feature>
<evidence type="ECO:0000256" key="1">
    <source>
        <dbReference type="ARBA" id="ARBA00022898"/>
    </source>
</evidence>
<keyword evidence="1 4" id="KW-0663">Pyridoxal phosphate</keyword>
<comment type="caution">
    <text evidence="6">The sequence shown here is derived from an EMBL/GenBank/DDBJ whole genome shotgun (WGS) entry which is preliminary data.</text>
</comment>
<protein>
    <submittedName>
        <fullName evidence="6">dTDP-3-amino-3,4,6-trideoxy-alpha-D-glucose transaminase</fullName>
        <ecNumber evidence="6">2.6.1.106</ecNumber>
    </submittedName>
</protein>
<dbReference type="GO" id="GO:0000271">
    <property type="term" value="P:polysaccharide biosynthetic process"/>
    <property type="evidence" value="ECO:0007669"/>
    <property type="project" value="TreeGrafter"/>
</dbReference>
<organism evidence="6 7">
    <name type="scientific">Actinomadura viridis</name>
    <dbReference type="NCBI Taxonomy" id="58110"/>
    <lineage>
        <taxon>Bacteria</taxon>
        <taxon>Bacillati</taxon>
        <taxon>Actinomycetota</taxon>
        <taxon>Actinomycetes</taxon>
        <taxon>Streptosporangiales</taxon>
        <taxon>Thermomonosporaceae</taxon>
        <taxon>Actinomadura</taxon>
    </lineage>
</organism>
<keyword evidence="6" id="KW-0808">Transferase</keyword>
<gene>
    <name evidence="6" type="ORF">IW256_000965</name>
</gene>
<dbReference type="EC" id="2.6.1.106" evidence="6"/>
<dbReference type="PANTHER" id="PTHR30244">
    <property type="entry name" value="TRANSAMINASE"/>
    <property type="match status" value="1"/>
</dbReference>
<dbReference type="Gene3D" id="3.90.1150.10">
    <property type="entry name" value="Aspartate Aminotransferase, domain 1"/>
    <property type="match status" value="1"/>
</dbReference>
<dbReference type="AlphaFoldDB" id="A0A931GHG5"/>
<evidence type="ECO:0000256" key="2">
    <source>
        <dbReference type="ARBA" id="ARBA00037999"/>
    </source>
</evidence>
<dbReference type="GO" id="GO:0030170">
    <property type="term" value="F:pyridoxal phosphate binding"/>
    <property type="evidence" value="ECO:0007669"/>
    <property type="project" value="UniProtKB-ARBA"/>
</dbReference>
<evidence type="ECO:0000256" key="3">
    <source>
        <dbReference type="PIRSR" id="PIRSR000390-1"/>
    </source>
</evidence>
<keyword evidence="6" id="KW-0032">Aminotransferase</keyword>
<sequence>MNVPFLDLRAARSELRAEIDAALRRVADSGRYLMGPEVEAFEAEFAAYCGNAHCVAVGSGCDALELALRALGVGPGDEVLVPAGTFAGTWLAVSETGARPVPVETRETTRTMDPDRIEAALTPRTRAIVPVHLYGHPADMRPVEALAARHGLHIVEDAAQAHGAAYRGRRIGAAPSTAAFSFYPGKNLGAMGDGGAVVTADAALAGRVRLLRNYGSRVKYRHETRATNSRLDEMQAAVLRVKLARLDEWNARRAAVAERYLAALAGLEGVGLPRTAPWARTSWHLFVLRVRRREETRRRLTGAGIGTLIHYPVPPHLSPAYADLGYGPGAFPVTERLAGEVLSVPIGPHLPAEAVETVIAAVRAAVRDAAA</sequence>
<dbReference type="SUPFAM" id="SSF53383">
    <property type="entry name" value="PLP-dependent transferases"/>
    <property type="match status" value="1"/>
</dbReference>
<accession>A0A931GHG5</accession>
<dbReference type="PANTHER" id="PTHR30244:SF36">
    <property type="entry name" value="3-OXO-GLUCOSE-6-PHOSPHATE:GLUTAMATE AMINOTRANSFERASE"/>
    <property type="match status" value="1"/>
</dbReference>
<evidence type="ECO:0000313" key="7">
    <source>
        <dbReference type="Proteomes" id="UP000614047"/>
    </source>
</evidence>
<dbReference type="FunFam" id="3.40.640.10:FF:000089">
    <property type="entry name" value="Aminotransferase, DegT/DnrJ/EryC1/StrS family"/>
    <property type="match status" value="1"/>
</dbReference>
<dbReference type="EMBL" id="JADOUA010000001">
    <property type="protein sequence ID" value="MBG6086852.1"/>
    <property type="molecule type" value="Genomic_DNA"/>
</dbReference>
<dbReference type="InterPro" id="IPR015421">
    <property type="entry name" value="PyrdxlP-dep_Trfase_major"/>
</dbReference>
<dbReference type="CDD" id="cd00616">
    <property type="entry name" value="AHBA_syn"/>
    <property type="match status" value="1"/>
</dbReference>
<proteinExistence type="inferred from homology"/>
<dbReference type="InterPro" id="IPR015422">
    <property type="entry name" value="PyrdxlP-dep_Trfase_small"/>
</dbReference>
<dbReference type="Pfam" id="PF01041">
    <property type="entry name" value="DegT_DnrJ_EryC1"/>
    <property type="match status" value="1"/>
</dbReference>
<comment type="similarity">
    <text evidence="2 5">Belongs to the DegT/DnrJ/EryC1 family.</text>
</comment>
<dbReference type="RefSeq" id="WP_197009790.1">
    <property type="nucleotide sequence ID" value="NZ_BAABES010000007.1"/>
</dbReference>
<reference evidence="6" key="1">
    <citation type="submission" date="2020-11" db="EMBL/GenBank/DDBJ databases">
        <title>Sequencing the genomes of 1000 actinobacteria strains.</title>
        <authorList>
            <person name="Klenk H.-P."/>
        </authorList>
    </citation>
    <scope>NUCLEOTIDE SEQUENCE</scope>
    <source>
        <strain evidence="6">DSM 43175</strain>
    </source>
</reference>
<feature type="modified residue" description="N6-(pyridoxal phosphate)lysine" evidence="4">
    <location>
        <position position="186"/>
    </location>
</feature>
<evidence type="ECO:0000256" key="5">
    <source>
        <dbReference type="RuleBase" id="RU004508"/>
    </source>
</evidence>
<dbReference type="InterPro" id="IPR000653">
    <property type="entry name" value="DegT/StrS_aminotransferase"/>
</dbReference>
<dbReference type="PIRSF" id="PIRSF000390">
    <property type="entry name" value="PLP_StrS"/>
    <property type="match status" value="1"/>
</dbReference>